<evidence type="ECO:0000313" key="3">
    <source>
        <dbReference type="EMBL" id="CAL5139586.1"/>
    </source>
</evidence>
<dbReference type="Pfam" id="PF13499">
    <property type="entry name" value="EF-hand_7"/>
    <property type="match status" value="1"/>
</dbReference>
<dbReference type="InterPro" id="IPR018247">
    <property type="entry name" value="EF_Hand_1_Ca_BS"/>
</dbReference>
<name>A0AAV2TUG6_CALDB</name>
<dbReference type="InterPro" id="IPR011992">
    <property type="entry name" value="EF-hand-dom_pair"/>
</dbReference>
<protein>
    <recommendedName>
        <fullName evidence="2">EF-hand domain-containing protein</fullName>
    </recommendedName>
</protein>
<comment type="caution">
    <text evidence="3">The sequence shown here is derived from an EMBL/GenBank/DDBJ whole genome shotgun (WGS) entry which is preliminary data.</text>
</comment>
<reference evidence="3" key="1">
    <citation type="submission" date="2024-06" db="EMBL/GenBank/DDBJ databases">
        <authorList>
            <person name="Liu X."/>
            <person name="Lenzi L."/>
            <person name="Haldenby T S."/>
            <person name="Uol C."/>
        </authorList>
    </citation>
    <scope>NUCLEOTIDE SEQUENCE</scope>
</reference>
<evidence type="ECO:0000259" key="2">
    <source>
        <dbReference type="PROSITE" id="PS50222"/>
    </source>
</evidence>
<dbReference type="GO" id="GO:0005509">
    <property type="term" value="F:calcium ion binding"/>
    <property type="evidence" value="ECO:0007669"/>
    <property type="project" value="InterPro"/>
</dbReference>
<dbReference type="PROSITE" id="PS00018">
    <property type="entry name" value="EF_HAND_1"/>
    <property type="match status" value="1"/>
</dbReference>
<dbReference type="EMBL" id="CAXLJL010000612">
    <property type="protein sequence ID" value="CAL5139586.1"/>
    <property type="molecule type" value="Genomic_DNA"/>
</dbReference>
<dbReference type="AlphaFoldDB" id="A0AAV2TUG6"/>
<dbReference type="InterPro" id="IPR002048">
    <property type="entry name" value="EF_hand_dom"/>
</dbReference>
<evidence type="ECO:0000313" key="4">
    <source>
        <dbReference type="Proteomes" id="UP001497525"/>
    </source>
</evidence>
<evidence type="ECO:0000256" key="1">
    <source>
        <dbReference type="ARBA" id="ARBA00022837"/>
    </source>
</evidence>
<gene>
    <name evidence="3" type="ORF">CDAUBV1_LOCUS14706</name>
</gene>
<sequence>MADDSDILATFVELDIDADGKITAEEMKKKLSEVNKGPVNMDNVHAFMAKFDADKDGCWSVNELVDFLKSLRNPVETEEA</sequence>
<proteinExistence type="predicted"/>
<organism evidence="3 4">
    <name type="scientific">Calicophoron daubneyi</name>
    <name type="common">Rumen fluke</name>
    <name type="synonym">Paramphistomum daubneyi</name>
    <dbReference type="NCBI Taxonomy" id="300641"/>
    <lineage>
        <taxon>Eukaryota</taxon>
        <taxon>Metazoa</taxon>
        <taxon>Spiralia</taxon>
        <taxon>Lophotrochozoa</taxon>
        <taxon>Platyhelminthes</taxon>
        <taxon>Trematoda</taxon>
        <taxon>Digenea</taxon>
        <taxon>Plagiorchiida</taxon>
        <taxon>Pronocephalata</taxon>
        <taxon>Paramphistomoidea</taxon>
        <taxon>Paramphistomidae</taxon>
        <taxon>Calicophoron</taxon>
    </lineage>
</organism>
<feature type="domain" description="EF-hand" evidence="2">
    <location>
        <begin position="39"/>
        <end position="74"/>
    </location>
</feature>
<dbReference type="Proteomes" id="UP001497525">
    <property type="component" value="Unassembled WGS sequence"/>
</dbReference>
<dbReference type="PROSITE" id="PS50222">
    <property type="entry name" value="EF_HAND_2"/>
    <property type="match status" value="2"/>
</dbReference>
<dbReference type="SUPFAM" id="SSF47473">
    <property type="entry name" value="EF-hand"/>
    <property type="match status" value="1"/>
</dbReference>
<feature type="domain" description="EF-hand" evidence="2">
    <location>
        <begin position="2"/>
        <end position="37"/>
    </location>
</feature>
<accession>A0AAV2TUG6</accession>
<dbReference type="SMART" id="SM00054">
    <property type="entry name" value="EFh"/>
    <property type="match status" value="2"/>
</dbReference>
<keyword evidence="1" id="KW-0106">Calcium</keyword>
<dbReference type="Gene3D" id="1.10.238.10">
    <property type="entry name" value="EF-hand"/>
    <property type="match status" value="1"/>
</dbReference>